<evidence type="ECO:0000256" key="6">
    <source>
        <dbReference type="ARBA" id="ARBA00023118"/>
    </source>
</evidence>
<evidence type="ECO:0000256" key="8">
    <source>
        <dbReference type="HAMAP-Rule" id="MF_01470"/>
    </source>
</evidence>
<evidence type="ECO:0000256" key="5">
    <source>
        <dbReference type="ARBA" id="ARBA00022842"/>
    </source>
</evidence>
<keyword evidence="5 8" id="KW-0460">Magnesium</keyword>
<dbReference type="PANTHER" id="PTHR34353">
    <property type="entry name" value="CRISPR-ASSOCIATED ENDONUCLEASE CAS1 1"/>
    <property type="match status" value="1"/>
</dbReference>
<keyword evidence="10" id="KW-1185">Reference proteome</keyword>
<dbReference type="Gene3D" id="3.100.10.20">
    <property type="entry name" value="CRISPR-associated endonuclease Cas1, N-terminal domain"/>
    <property type="match status" value="1"/>
</dbReference>
<comment type="function">
    <text evidence="8">CRISPR (clustered regularly interspaced short palindromic repeat), is an adaptive immune system that provides protection against mobile genetic elements (viruses, transposable elements and conjugative plasmids). CRISPR clusters contain spacers, sequences complementary to antecedent mobile elements, and target invading nucleic acids. CRISPR clusters are transcribed and processed into CRISPR RNA (crRNA). Acts as a dsDNA endonuclease. Involved in the integration of spacer DNA into the CRISPR cassette.</text>
</comment>
<keyword evidence="3 8" id="KW-0255">Endonuclease</keyword>
<organism evidence="9 10">
    <name type="scientific">Actinocrinis puniceicyclus</name>
    <dbReference type="NCBI Taxonomy" id="977794"/>
    <lineage>
        <taxon>Bacteria</taxon>
        <taxon>Bacillati</taxon>
        <taxon>Actinomycetota</taxon>
        <taxon>Actinomycetes</taxon>
        <taxon>Catenulisporales</taxon>
        <taxon>Actinospicaceae</taxon>
        <taxon>Actinocrinis</taxon>
    </lineage>
</organism>
<feature type="binding site" evidence="8">
    <location>
        <position position="228"/>
    </location>
    <ligand>
        <name>Mn(2+)</name>
        <dbReference type="ChEBI" id="CHEBI:29035"/>
    </ligand>
</feature>
<dbReference type="InterPro" id="IPR002729">
    <property type="entry name" value="CRISPR-assoc_Cas1"/>
</dbReference>
<dbReference type="NCBIfam" id="TIGR00287">
    <property type="entry name" value="cas1"/>
    <property type="match status" value="1"/>
</dbReference>
<dbReference type="InterPro" id="IPR050646">
    <property type="entry name" value="Cas1"/>
</dbReference>
<dbReference type="GO" id="GO:0043571">
    <property type="term" value="P:maintenance of CRISPR repeat elements"/>
    <property type="evidence" value="ECO:0007669"/>
    <property type="project" value="UniProtKB-UniRule"/>
</dbReference>
<dbReference type="Proteomes" id="UP000677913">
    <property type="component" value="Unassembled WGS sequence"/>
</dbReference>
<dbReference type="InterPro" id="IPR019851">
    <property type="entry name" value="CRISPR-assoc_Cas1_ECOLI"/>
</dbReference>
<comment type="caution">
    <text evidence="9">The sequence shown here is derived from an EMBL/GenBank/DDBJ whole genome shotgun (WGS) entry which is preliminary data.</text>
</comment>
<dbReference type="InterPro" id="IPR042206">
    <property type="entry name" value="CRISPR-assoc_Cas1_C"/>
</dbReference>
<dbReference type="Pfam" id="PF01867">
    <property type="entry name" value="Cas_Cas1"/>
    <property type="match status" value="1"/>
</dbReference>
<dbReference type="GO" id="GO:0016787">
    <property type="term" value="F:hydrolase activity"/>
    <property type="evidence" value="ECO:0007669"/>
    <property type="project" value="UniProtKB-KW"/>
</dbReference>
<feature type="binding site" evidence="8">
    <location>
        <position position="160"/>
    </location>
    <ligand>
        <name>Mn(2+)</name>
        <dbReference type="ChEBI" id="CHEBI:29035"/>
    </ligand>
</feature>
<evidence type="ECO:0000256" key="1">
    <source>
        <dbReference type="ARBA" id="ARBA00022722"/>
    </source>
</evidence>
<dbReference type="Gene3D" id="1.20.120.920">
    <property type="entry name" value="CRISPR-associated endonuclease Cas1, C-terminal domain"/>
    <property type="match status" value="1"/>
</dbReference>
<comment type="subunit">
    <text evidence="8">Homodimer, forms a heterotetramer with a Cas2 homodimer.</text>
</comment>
<keyword evidence="4 8" id="KW-0378">Hydrolase</keyword>
<evidence type="ECO:0000313" key="9">
    <source>
        <dbReference type="EMBL" id="MBS2965658.1"/>
    </source>
</evidence>
<keyword evidence="6 8" id="KW-0051">Antiviral defense</keyword>
<reference evidence="9" key="1">
    <citation type="submission" date="2021-04" db="EMBL/GenBank/DDBJ databases">
        <title>Genome based classification of Actinospica acidithermotolerans sp. nov., an actinobacterium isolated from an Indonesian hot spring.</title>
        <authorList>
            <person name="Kusuma A.B."/>
            <person name="Putra K.E."/>
            <person name="Nafisah S."/>
            <person name="Loh J."/>
            <person name="Nouioui I."/>
            <person name="Goodfellow M."/>
        </authorList>
    </citation>
    <scope>NUCLEOTIDE SEQUENCE</scope>
    <source>
        <strain evidence="9">DSM 45618</strain>
    </source>
</reference>
<evidence type="ECO:0000256" key="3">
    <source>
        <dbReference type="ARBA" id="ARBA00022759"/>
    </source>
</evidence>
<feature type="binding site" evidence="8">
    <location>
        <position position="241"/>
    </location>
    <ligand>
        <name>Mn(2+)</name>
        <dbReference type="ChEBI" id="CHEBI:29035"/>
    </ligand>
</feature>
<proteinExistence type="inferred from homology"/>
<evidence type="ECO:0000256" key="4">
    <source>
        <dbReference type="ARBA" id="ARBA00022801"/>
    </source>
</evidence>
<comment type="cofactor">
    <cofactor evidence="8">
        <name>Mg(2+)</name>
        <dbReference type="ChEBI" id="CHEBI:18420"/>
    </cofactor>
    <cofactor evidence="8">
        <name>Mn(2+)</name>
        <dbReference type="ChEBI" id="CHEBI:29035"/>
    </cofactor>
</comment>
<comment type="similarity">
    <text evidence="8">Belongs to the CRISPR-associated endonuclease Cas1 family.</text>
</comment>
<dbReference type="GO" id="GO:0004520">
    <property type="term" value="F:DNA endonuclease activity"/>
    <property type="evidence" value="ECO:0007669"/>
    <property type="project" value="InterPro"/>
</dbReference>
<dbReference type="PANTHER" id="PTHR34353:SF3">
    <property type="entry name" value="CRISPR-ASSOCIATED ENDONUCLEASE CAS1"/>
    <property type="match status" value="1"/>
</dbReference>
<dbReference type="HAMAP" id="MF_01470">
    <property type="entry name" value="Cas1"/>
    <property type="match status" value="1"/>
</dbReference>
<dbReference type="GO" id="GO:0046872">
    <property type="term" value="F:metal ion binding"/>
    <property type="evidence" value="ECO:0007669"/>
    <property type="project" value="UniProtKB-UniRule"/>
</dbReference>
<name>A0A8J7WQI1_9ACTN</name>
<keyword evidence="2 8" id="KW-0479">Metal-binding</keyword>
<accession>A0A8J7WQI1</accession>
<gene>
    <name evidence="9" type="primary">cas1e</name>
    <name evidence="8" type="synonym">cas1</name>
    <name evidence="9" type="ORF">KGA66_21585</name>
</gene>
<evidence type="ECO:0000256" key="2">
    <source>
        <dbReference type="ARBA" id="ARBA00022723"/>
    </source>
</evidence>
<dbReference type="NCBIfam" id="TIGR03638">
    <property type="entry name" value="cas1_ECOLI"/>
    <property type="match status" value="1"/>
</dbReference>
<keyword evidence="7 8" id="KW-0238">DNA-binding</keyword>
<dbReference type="GO" id="GO:0051607">
    <property type="term" value="P:defense response to virus"/>
    <property type="evidence" value="ECO:0007669"/>
    <property type="project" value="UniProtKB-UniRule"/>
</dbReference>
<dbReference type="EMBL" id="JAGSXH010000094">
    <property type="protein sequence ID" value="MBS2965658.1"/>
    <property type="molecule type" value="Genomic_DNA"/>
</dbReference>
<dbReference type="EC" id="3.1.-.-" evidence="8"/>
<dbReference type="GO" id="GO:0003677">
    <property type="term" value="F:DNA binding"/>
    <property type="evidence" value="ECO:0007669"/>
    <property type="project" value="UniProtKB-KW"/>
</dbReference>
<dbReference type="AlphaFoldDB" id="A0A8J7WQI1"/>
<dbReference type="InterPro" id="IPR033641">
    <property type="entry name" value="Cas1_I-E"/>
</dbReference>
<evidence type="ECO:0000256" key="7">
    <source>
        <dbReference type="ARBA" id="ARBA00023125"/>
    </source>
</evidence>
<protein>
    <recommendedName>
        <fullName evidence="8">CRISPR-associated endonuclease Cas1</fullName>
        <ecNumber evidence="8">3.1.-.-</ecNumber>
    </recommendedName>
</protein>
<sequence length="347" mass="38356">MAAGCSRLRRWRRIGMPEPWWRAQPQDLYQIEDRITSVYAERCHIDRDENAIVLVNKARTVHVPAALIAVMLIGPGTRITHPAVTLLADSGTAMCWVGEQGVRMYASGLGGSRGSQLLTRQAWLVTRPQERLAVARRMYAMRFPDEDTSGLTMQQLRGREGARVRGLYRNHSQRTGVPWQRREYKPGDSSAAGDDVNKLLSIANSVLYGICHAAIAGIGASPALGFVHTGTAISFVLDIADLYKADYTIPLAFDLVAAQRLTERDVRIELRDRAADGKLLATIVKDVKQLLNPPDVDLIDQDLGALWDPKLGEVASGVDWSSTLFEEQRYLEVIGPLIDEPKADSAT</sequence>
<evidence type="ECO:0000313" key="10">
    <source>
        <dbReference type="Proteomes" id="UP000677913"/>
    </source>
</evidence>
<dbReference type="CDD" id="cd09719">
    <property type="entry name" value="Cas1_I-E"/>
    <property type="match status" value="1"/>
</dbReference>
<keyword evidence="8" id="KW-0464">Manganese</keyword>
<dbReference type="InterPro" id="IPR042211">
    <property type="entry name" value="CRISPR-assoc_Cas1_N"/>
</dbReference>
<keyword evidence="1 8" id="KW-0540">Nuclease</keyword>